<proteinExistence type="predicted"/>
<sequence length="77" mass="8431">MNRLLRTAATSLVTALSISGCGKFEYGVDIVNYGQSGVVLLRVGEHEGSVRKPYKVRGGNGEYRWVTYVAPRGLEKV</sequence>
<dbReference type="EMBL" id="JAVRIC010000084">
    <property type="protein sequence ID" value="MDT0499328.1"/>
    <property type="molecule type" value="Genomic_DNA"/>
</dbReference>
<evidence type="ECO:0000313" key="1">
    <source>
        <dbReference type="EMBL" id="MDT0499328.1"/>
    </source>
</evidence>
<evidence type="ECO:0008006" key="3">
    <source>
        <dbReference type="Google" id="ProtNLM"/>
    </source>
</evidence>
<name>A0ABU2WN82_9GAMM</name>
<dbReference type="PROSITE" id="PS51257">
    <property type="entry name" value="PROKAR_LIPOPROTEIN"/>
    <property type="match status" value="1"/>
</dbReference>
<gene>
    <name evidence="1" type="ORF">RM530_18475</name>
</gene>
<keyword evidence="2" id="KW-1185">Reference proteome</keyword>
<accession>A0ABU2WN82</accession>
<comment type="caution">
    <text evidence="1">The sequence shown here is derived from an EMBL/GenBank/DDBJ whole genome shotgun (WGS) entry which is preliminary data.</text>
</comment>
<feature type="non-terminal residue" evidence="1">
    <location>
        <position position="77"/>
    </location>
</feature>
<organism evidence="1 2">
    <name type="scientific">Banduia mediterranea</name>
    <dbReference type="NCBI Taxonomy" id="3075609"/>
    <lineage>
        <taxon>Bacteria</taxon>
        <taxon>Pseudomonadati</taxon>
        <taxon>Pseudomonadota</taxon>
        <taxon>Gammaproteobacteria</taxon>
        <taxon>Nevskiales</taxon>
        <taxon>Algiphilaceae</taxon>
        <taxon>Banduia</taxon>
    </lineage>
</organism>
<protein>
    <recommendedName>
        <fullName evidence="3">Lipoprotein</fullName>
    </recommendedName>
</protein>
<dbReference type="RefSeq" id="WP_311366736.1">
    <property type="nucleotide sequence ID" value="NZ_JAVRIC010000084.1"/>
</dbReference>
<evidence type="ECO:0000313" key="2">
    <source>
        <dbReference type="Proteomes" id="UP001254608"/>
    </source>
</evidence>
<reference evidence="1 2" key="1">
    <citation type="submission" date="2023-09" db="EMBL/GenBank/DDBJ databases">
        <authorList>
            <person name="Rey-Velasco X."/>
        </authorList>
    </citation>
    <scope>NUCLEOTIDE SEQUENCE [LARGE SCALE GENOMIC DNA]</scope>
    <source>
        <strain evidence="1 2">W345</strain>
    </source>
</reference>
<dbReference type="Proteomes" id="UP001254608">
    <property type="component" value="Unassembled WGS sequence"/>
</dbReference>